<dbReference type="Proteomes" id="UP000507245">
    <property type="component" value="Unassembled WGS sequence"/>
</dbReference>
<organism evidence="1 2">
    <name type="scientific">Prunus armeniaca</name>
    <name type="common">Apricot</name>
    <name type="synonym">Armeniaca vulgaris</name>
    <dbReference type="NCBI Taxonomy" id="36596"/>
    <lineage>
        <taxon>Eukaryota</taxon>
        <taxon>Viridiplantae</taxon>
        <taxon>Streptophyta</taxon>
        <taxon>Embryophyta</taxon>
        <taxon>Tracheophyta</taxon>
        <taxon>Spermatophyta</taxon>
        <taxon>Magnoliopsida</taxon>
        <taxon>eudicotyledons</taxon>
        <taxon>Gunneridae</taxon>
        <taxon>Pentapetalae</taxon>
        <taxon>rosids</taxon>
        <taxon>fabids</taxon>
        <taxon>Rosales</taxon>
        <taxon>Rosaceae</taxon>
        <taxon>Amygdaloideae</taxon>
        <taxon>Amygdaleae</taxon>
        <taxon>Prunus</taxon>
    </lineage>
</organism>
<evidence type="ECO:0000313" key="2">
    <source>
        <dbReference type="Proteomes" id="UP000507245"/>
    </source>
</evidence>
<gene>
    <name evidence="1" type="ORF">ORAREDHAP_LOCUS30822</name>
</gene>
<evidence type="ECO:0000313" key="1">
    <source>
        <dbReference type="EMBL" id="CAB4309561.1"/>
    </source>
</evidence>
<protein>
    <submittedName>
        <fullName evidence="1">Uncharacterized protein</fullName>
    </submittedName>
</protein>
<name>A0A6J5X9K9_PRUAR</name>
<reference evidence="2" key="1">
    <citation type="journal article" date="2020" name="Genome Biol.">
        <title>Gamete binning: chromosome-level and haplotype-resolved genome assembly enabled by high-throughput single-cell sequencing of gamete genomes.</title>
        <authorList>
            <person name="Campoy J.A."/>
            <person name="Sun H."/>
            <person name="Goel M."/>
            <person name="Jiao W.-B."/>
            <person name="Folz-Donahue K."/>
            <person name="Wang N."/>
            <person name="Rubio M."/>
            <person name="Liu C."/>
            <person name="Kukat C."/>
            <person name="Ruiz D."/>
            <person name="Huettel B."/>
            <person name="Schneeberger K."/>
        </authorList>
    </citation>
    <scope>NUCLEOTIDE SEQUENCE [LARGE SCALE GENOMIC DNA]</scope>
    <source>
        <strain evidence="2">cv. Rojo Pasion</strain>
    </source>
</reference>
<dbReference type="EMBL" id="CAEKKB010000005">
    <property type="protein sequence ID" value="CAB4309561.1"/>
    <property type="molecule type" value="Genomic_DNA"/>
</dbReference>
<keyword evidence="2" id="KW-1185">Reference proteome</keyword>
<proteinExistence type="predicted"/>
<accession>A0A6J5X9K9</accession>
<sequence>MPELIMRIGGEDDKENYVKFRGDHGNCGPVEGFEELVEPMKPSFPKKLASLWYWIWLTLLLSDSKLLHQEMGFYTASGDGLGRKEIKPLSN</sequence>
<dbReference type="AlphaFoldDB" id="A0A6J5X9K9"/>